<dbReference type="EMBL" id="BARS01003608">
    <property type="protein sequence ID" value="GAF84667.1"/>
    <property type="molecule type" value="Genomic_DNA"/>
</dbReference>
<sequence length="472" mass="53531">LTIVKAAPQITRTSEALEFDGPKSIVVIGAAEHNLRHISVEIPKNKLTVVTGVSGSGKSSLVFDTIFAEGQRRFIESLSAYARQFLGMLEKPKVDFISGLSPSISIDQKSVGRNPRSTVGTITEIYDFLRLLYARVGEPHCPQCGLKIEPQTAQQMVDRILQIEEGKRIMILAPIVRGRKGEYRKEFRDLMKQGFVRARVDGDLIDIEEGLSLDRYVEHTIEVVMDRLKVSKTQRDRISEAVEASLNMAEGVVTVAVGEENLTLSEQFACVDCGIGLPEMEPRIFSWNTPQGACPHCTGLGVMREFDPDLFIEDPNLTLREGAVRTDKWQLRRKMFSDVAEYYGFTVDTKWKDLTDAQKHIVMFGSGDRKFEQVWTSDNPDNEVQWEGTFRRPFEGFVSRAKRMYRQTKSDYRRRQLEKLMSAMPCPVCKGKRLRPVSQAVTFGGKSITDLDSMSIKQLRQFFESVKIEPRL</sequence>
<evidence type="ECO:0000256" key="13">
    <source>
        <dbReference type="ARBA" id="ARBA00023204"/>
    </source>
</evidence>
<accession>X0T8Z7</accession>
<dbReference type="InterPro" id="IPR041102">
    <property type="entry name" value="UvrA_inter"/>
</dbReference>
<dbReference type="GO" id="GO:0005524">
    <property type="term" value="F:ATP binding"/>
    <property type="evidence" value="ECO:0007669"/>
    <property type="project" value="UniProtKB-KW"/>
</dbReference>
<reference evidence="16" key="1">
    <citation type="journal article" date="2014" name="Front. Microbiol.">
        <title>High frequency of phylogenetically diverse reductive dehalogenase-homologous genes in deep subseafloor sedimentary metagenomes.</title>
        <authorList>
            <person name="Kawai M."/>
            <person name="Futagami T."/>
            <person name="Toyoda A."/>
            <person name="Takaki Y."/>
            <person name="Nishi S."/>
            <person name="Hori S."/>
            <person name="Arai W."/>
            <person name="Tsubouchi T."/>
            <person name="Morono Y."/>
            <person name="Uchiyama I."/>
            <person name="Ito T."/>
            <person name="Fujiyama A."/>
            <person name="Inagaki F."/>
            <person name="Takami H."/>
        </authorList>
    </citation>
    <scope>NUCLEOTIDE SEQUENCE</scope>
    <source>
        <strain evidence="16">Expedition CK06-06</strain>
    </source>
</reference>
<evidence type="ECO:0000256" key="3">
    <source>
        <dbReference type="ARBA" id="ARBA00022723"/>
    </source>
</evidence>
<keyword evidence="11" id="KW-0267">Excision nuclease</keyword>
<dbReference type="Gene3D" id="1.10.8.280">
    <property type="entry name" value="ABC transporter ATPase domain-like"/>
    <property type="match status" value="1"/>
</dbReference>
<dbReference type="PANTHER" id="PTHR43152:SF3">
    <property type="entry name" value="UVRABC SYSTEM PROTEIN A"/>
    <property type="match status" value="1"/>
</dbReference>
<dbReference type="Gene3D" id="3.40.50.300">
    <property type="entry name" value="P-loop containing nucleotide triphosphate hydrolases"/>
    <property type="match status" value="1"/>
</dbReference>
<dbReference type="InterPro" id="IPR027417">
    <property type="entry name" value="P-loop_NTPase"/>
</dbReference>
<gene>
    <name evidence="16" type="ORF">S01H1_06994</name>
</gene>
<evidence type="ECO:0000259" key="14">
    <source>
        <dbReference type="Pfam" id="PF17755"/>
    </source>
</evidence>
<keyword evidence="10" id="KW-0067">ATP-binding</keyword>
<evidence type="ECO:0000256" key="5">
    <source>
        <dbReference type="ARBA" id="ARBA00022741"/>
    </source>
</evidence>
<feature type="non-terminal residue" evidence="16">
    <location>
        <position position="472"/>
    </location>
</feature>
<keyword evidence="2" id="KW-0963">Cytoplasm</keyword>
<keyword evidence="4" id="KW-0677">Repeat</keyword>
<dbReference type="InterPro" id="IPR041552">
    <property type="entry name" value="UvrA_DNA-bd"/>
</dbReference>
<keyword evidence="8" id="KW-0863">Zinc-finger</keyword>
<proteinExistence type="predicted"/>
<comment type="caution">
    <text evidence="16">The sequence shown here is derived from an EMBL/GenBank/DDBJ whole genome shotgun (WGS) entry which is preliminary data.</text>
</comment>
<evidence type="ECO:0000256" key="10">
    <source>
        <dbReference type="ARBA" id="ARBA00022840"/>
    </source>
</evidence>
<evidence type="ECO:0008006" key="17">
    <source>
        <dbReference type="Google" id="ProtNLM"/>
    </source>
</evidence>
<organism evidence="16">
    <name type="scientific">marine sediment metagenome</name>
    <dbReference type="NCBI Taxonomy" id="412755"/>
    <lineage>
        <taxon>unclassified sequences</taxon>
        <taxon>metagenomes</taxon>
        <taxon>ecological metagenomes</taxon>
    </lineage>
</organism>
<evidence type="ECO:0000256" key="9">
    <source>
        <dbReference type="ARBA" id="ARBA00022833"/>
    </source>
</evidence>
<dbReference type="GO" id="GO:0008270">
    <property type="term" value="F:zinc ion binding"/>
    <property type="evidence" value="ECO:0007669"/>
    <property type="project" value="UniProtKB-KW"/>
</dbReference>
<dbReference type="Pfam" id="PF17755">
    <property type="entry name" value="UvrA_DNA-bind"/>
    <property type="match status" value="1"/>
</dbReference>
<comment type="subcellular location">
    <subcellularLocation>
        <location evidence="1">Cytoplasm</location>
    </subcellularLocation>
</comment>
<dbReference type="Gene3D" id="1.20.1580.10">
    <property type="entry name" value="ABC transporter ATPase like domain"/>
    <property type="match status" value="2"/>
</dbReference>
<evidence type="ECO:0000256" key="4">
    <source>
        <dbReference type="ARBA" id="ARBA00022737"/>
    </source>
</evidence>
<dbReference type="PANTHER" id="PTHR43152">
    <property type="entry name" value="UVRABC SYSTEM PROTEIN A"/>
    <property type="match status" value="1"/>
</dbReference>
<feature type="domain" description="UvrA interaction" evidence="15">
    <location>
        <begin position="151"/>
        <end position="257"/>
    </location>
</feature>
<evidence type="ECO:0000256" key="7">
    <source>
        <dbReference type="ARBA" id="ARBA00022769"/>
    </source>
</evidence>
<keyword evidence="7" id="KW-0228">DNA excision</keyword>
<protein>
    <recommendedName>
        <fullName evidence="17">UvrA interaction domain-containing protein</fullName>
    </recommendedName>
</protein>
<dbReference type="GO" id="GO:0006281">
    <property type="term" value="P:DNA repair"/>
    <property type="evidence" value="ECO:0007669"/>
    <property type="project" value="UniProtKB-KW"/>
</dbReference>
<evidence type="ECO:0000256" key="2">
    <source>
        <dbReference type="ARBA" id="ARBA00022490"/>
    </source>
</evidence>
<evidence type="ECO:0000313" key="16">
    <source>
        <dbReference type="EMBL" id="GAF84667.1"/>
    </source>
</evidence>
<evidence type="ECO:0000256" key="12">
    <source>
        <dbReference type="ARBA" id="ARBA00023125"/>
    </source>
</evidence>
<feature type="domain" description="UvrA DNA-binding" evidence="14">
    <location>
        <begin position="307"/>
        <end position="419"/>
    </location>
</feature>
<keyword evidence="6" id="KW-0227">DNA damage</keyword>
<dbReference type="GO" id="GO:0003677">
    <property type="term" value="F:DNA binding"/>
    <property type="evidence" value="ECO:0007669"/>
    <property type="project" value="UniProtKB-KW"/>
</dbReference>
<name>X0T8Z7_9ZZZZ</name>
<dbReference type="SUPFAM" id="SSF52540">
    <property type="entry name" value="P-loop containing nucleoside triphosphate hydrolases"/>
    <property type="match status" value="1"/>
</dbReference>
<evidence type="ECO:0000259" key="15">
    <source>
        <dbReference type="Pfam" id="PF17760"/>
    </source>
</evidence>
<keyword evidence="13" id="KW-0234">DNA repair</keyword>
<dbReference type="GO" id="GO:0005737">
    <property type="term" value="C:cytoplasm"/>
    <property type="evidence" value="ECO:0007669"/>
    <property type="project" value="UniProtKB-SubCell"/>
</dbReference>
<dbReference type="AlphaFoldDB" id="X0T8Z7"/>
<evidence type="ECO:0000256" key="6">
    <source>
        <dbReference type="ARBA" id="ARBA00022763"/>
    </source>
</evidence>
<evidence type="ECO:0000256" key="8">
    <source>
        <dbReference type="ARBA" id="ARBA00022771"/>
    </source>
</evidence>
<keyword evidence="12" id="KW-0238">DNA-binding</keyword>
<evidence type="ECO:0000256" key="1">
    <source>
        <dbReference type="ARBA" id="ARBA00004496"/>
    </source>
</evidence>
<dbReference type="Gene3D" id="3.30.190.20">
    <property type="match status" value="1"/>
</dbReference>
<feature type="non-terminal residue" evidence="16">
    <location>
        <position position="1"/>
    </location>
</feature>
<dbReference type="Pfam" id="PF17760">
    <property type="entry name" value="UvrA_inter"/>
    <property type="match status" value="1"/>
</dbReference>
<keyword evidence="9" id="KW-0862">Zinc</keyword>
<evidence type="ECO:0000256" key="11">
    <source>
        <dbReference type="ARBA" id="ARBA00022881"/>
    </source>
</evidence>
<dbReference type="GO" id="GO:0004518">
    <property type="term" value="F:nuclease activity"/>
    <property type="evidence" value="ECO:0007669"/>
    <property type="project" value="UniProtKB-KW"/>
</dbReference>
<keyword evidence="5" id="KW-0547">Nucleotide-binding</keyword>
<keyword evidence="3" id="KW-0479">Metal-binding</keyword>